<gene>
    <name evidence="9" type="ORF">QLQ80_00975</name>
</gene>
<evidence type="ECO:0000256" key="3">
    <source>
        <dbReference type="ARBA" id="ARBA00022553"/>
    </source>
</evidence>
<comment type="catalytic activity">
    <reaction evidence="7">
        <text>5-phospho-alpha-D-ribose 1-diphosphate + nicotinate + ATP + H2O = nicotinate beta-D-ribonucleotide + ADP + phosphate + diphosphate</text>
        <dbReference type="Rhea" id="RHEA:36163"/>
        <dbReference type="ChEBI" id="CHEBI:15377"/>
        <dbReference type="ChEBI" id="CHEBI:30616"/>
        <dbReference type="ChEBI" id="CHEBI:32544"/>
        <dbReference type="ChEBI" id="CHEBI:33019"/>
        <dbReference type="ChEBI" id="CHEBI:43474"/>
        <dbReference type="ChEBI" id="CHEBI:57502"/>
        <dbReference type="ChEBI" id="CHEBI:58017"/>
        <dbReference type="ChEBI" id="CHEBI:456216"/>
        <dbReference type="EC" id="6.3.4.21"/>
    </reaction>
</comment>
<evidence type="ECO:0000313" key="10">
    <source>
        <dbReference type="Proteomes" id="UP001224428"/>
    </source>
</evidence>
<dbReference type="SUPFAM" id="SSF54675">
    <property type="entry name" value="Nicotinate/Quinolinate PRTase N-terminal domain-like"/>
    <property type="match status" value="1"/>
</dbReference>
<evidence type="ECO:0000256" key="4">
    <source>
        <dbReference type="ARBA" id="ARBA00022598"/>
    </source>
</evidence>
<dbReference type="GO" id="GO:0004514">
    <property type="term" value="F:nicotinate-nucleotide diphosphorylase (carboxylating) activity"/>
    <property type="evidence" value="ECO:0007669"/>
    <property type="project" value="UniProtKB-EC"/>
</dbReference>
<dbReference type="InterPro" id="IPR007229">
    <property type="entry name" value="Nic_PRibTrfase-Fam"/>
</dbReference>
<protein>
    <recommendedName>
        <fullName evidence="2">nicotinate phosphoribosyltransferase</fullName>
        <ecNumber evidence="2">6.3.4.21</ecNumber>
    </recommendedName>
</protein>
<proteinExistence type="predicted"/>
<sequence length="329" mass="36773">MVTKYIAKYFLKTKQILKKEKKDNIVTLQFFQRNDNVVLCGIKEVLALLKKHTNTKKYSIKYLPDGTIINNKEVVLELEGRYQYFGILEGMIDGILARSSSIATNARNAIIAAKGKLVTFMGDRADHYLTQAVDGYSAYIGGIRNIDTTQQIKWLSEKPAENGSIPHLLIQEYEGDLVEALKAYKKVVGAPVTGLVDFNNDVIGDSLKCLKEFKEELEAVRVDTSVAIKDKMFLESEDEFGVTSNMIKRLRTALDDNGGKHVKIIVSSGFTAQRIAEFEEANTPVDVYGVGASMMKIWVNFSADAVKLNGKEIAKFGRGYSYNPNLIKF</sequence>
<evidence type="ECO:0000259" key="8">
    <source>
        <dbReference type="Pfam" id="PF02749"/>
    </source>
</evidence>
<evidence type="ECO:0000256" key="1">
    <source>
        <dbReference type="ARBA" id="ARBA00004952"/>
    </source>
</evidence>
<keyword evidence="3" id="KW-0597">Phosphoprotein</keyword>
<evidence type="ECO:0000256" key="2">
    <source>
        <dbReference type="ARBA" id="ARBA00013236"/>
    </source>
</evidence>
<dbReference type="Gene3D" id="3.90.1170.20">
    <property type="entry name" value="Quinolinate phosphoribosyl transferase, N-terminal domain"/>
    <property type="match status" value="1"/>
</dbReference>
<dbReference type="EC" id="6.3.4.21" evidence="2"/>
<evidence type="ECO:0000256" key="7">
    <source>
        <dbReference type="ARBA" id="ARBA00048668"/>
    </source>
</evidence>
<evidence type="ECO:0000256" key="6">
    <source>
        <dbReference type="ARBA" id="ARBA00047445"/>
    </source>
</evidence>
<keyword evidence="9" id="KW-0328">Glycosyltransferase</keyword>
<keyword evidence="10" id="KW-1185">Reference proteome</keyword>
<keyword evidence="4 9" id="KW-0436">Ligase</keyword>
<reference evidence="9" key="1">
    <citation type="submission" date="2023-05" db="EMBL/GenBank/DDBJ databases">
        <title>Mycoplasma phocimorsus sp. nov., isolated from Scandinavian patients with seal finger or septic arthritis after contact with seals.</title>
        <authorList>
            <person name="Skafte-Holm A."/>
            <person name="Pedersen T.R."/>
            <person name="Froelund M."/>
            <person name="Stegger M."/>
            <person name="Qvortrup K."/>
            <person name="Michaels D.L."/>
            <person name="Brown D.R."/>
            <person name="Jensen J.S."/>
        </authorList>
    </citation>
    <scope>NUCLEOTIDE SEQUENCE</scope>
    <source>
        <strain evidence="9">M5725</strain>
    </source>
</reference>
<dbReference type="InterPro" id="IPR013785">
    <property type="entry name" value="Aldolase_TIM"/>
</dbReference>
<dbReference type="InterPro" id="IPR022412">
    <property type="entry name" value="Quinolinate_PRibosylTrfase_N"/>
</dbReference>
<dbReference type="InterPro" id="IPR053190">
    <property type="entry name" value="NAPRTase-like"/>
</dbReference>
<dbReference type="Gene3D" id="3.20.20.70">
    <property type="entry name" value="Aldolase class I"/>
    <property type="match status" value="1"/>
</dbReference>
<comment type="caution">
    <text evidence="9">The sequence shown here is derived from an EMBL/GenBank/DDBJ whole genome shotgun (WGS) entry which is preliminary data.</text>
</comment>
<dbReference type="AlphaFoldDB" id="A0AAJ1PQU8"/>
<dbReference type="InterPro" id="IPR037128">
    <property type="entry name" value="Quinolinate_PRibosylTase_N_sf"/>
</dbReference>
<organism evidence="9 10">
    <name type="scientific">Mycoplasma phocimorsus</name>
    <dbReference type="NCBI Taxonomy" id="3045839"/>
    <lineage>
        <taxon>Bacteria</taxon>
        <taxon>Bacillati</taxon>
        <taxon>Mycoplasmatota</taxon>
        <taxon>Mollicutes</taxon>
        <taxon>Mycoplasmataceae</taxon>
        <taxon>Mycoplasma</taxon>
    </lineage>
</organism>
<keyword evidence="5" id="KW-0662">Pyridine nucleotide biosynthesis</keyword>
<dbReference type="SUPFAM" id="SSF51690">
    <property type="entry name" value="Nicotinate/Quinolinate PRTase C-terminal domain-like"/>
    <property type="match status" value="1"/>
</dbReference>
<keyword evidence="9" id="KW-0808">Transferase</keyword>
<dbReference type="Proteomes" id="UP001224428">
    <property type="component" value="Unassembled WGS sequence"/>
</dbReference>
<dbReference type="EMBL" id="JASDDP010000010">
    <property type="protein sequence ID" value="MDJ1645664.1"/>
    <property type="molecule type" value="Genomic_DNA"/>
</dbReference>
<comment type="pathway">
    <text evidence="1">Cofactor biosynthesis; NAD(+) biosynthesis; nicotinate D-ribonucleotide from nicotinate: step 1/1.</text>
</comment>
<feature type="domain" description="Quinolinate phosphoribosyl transferase N-terminal" evidence="8">
    <location>
        <begin position="20"/>
        <end position="100"/>
    </location>
</feature>
<dbReference type="Pfam" id="PF02749">
    <property type="entry name" value="QRPTase_N"/>
    <property type="match status" value="1"/>
</dbReference>
<dbReference type="PANTHER" id="PTHR43202:SF1">
    <property type="entry name" value="NICOTINATE PHOSPHORIBOSYLTRANSFERASE"/>
    <property type="match status" value="1"/>
</dbReference>
<evidence type="ECO:0000313" key="9">
    <source>
        <dbReference type="EMBL" id="MDJ1645664.1"/>
    </source>
</evidence>
<dbReference type="NCBIfam" id="NF005529">
    <property type="entry name" value="PRK07188.1"/>
    <property type="match status" value="1"/>
</dbReference>
<accession>A0AAJ1PQU8</accession>
<dbReference type="PIRSF" id="PIRSF000484">
    <property type="entry name" value="NAPRT"/>
    <property type="match status" value="1"/>
</dbReference>
<name>A0AAJ1PQU8_9MOLU</name>
<dbReference type="GO" id="GO:0009435">
    <property type="term" value="P:NAD+ biosynthetic process"/>
    <property type="evidence" value="ECO:0007669"/>
    <property type="project" value="InterPro"/>
</dbReference>
<dbReference type="InterPro" id="IPR036068">
    <property type="entry name" value="Nicotinate_pribotase-like_C"/>
</dbReference>
<dbReference type="GO" id="GO:0004516">
    <property type="term" value="F:nicotinate phosphoribosyltransferase activity"/>
    <property type="evidence" value="ECO:0007669"/>
    <property type="project" value="UniProtKB-EC"/>
</dbReference>
<evidence type="ECO:0000256" key="5">
    <source>
        <dbReference type="ARBA" id="ARBA00022642"/>
    </source>
</evidence>
<comment type="catalytic activity">
    <reaction evidence="6">
        <text>nicotinate beta-D-ribonucleotide + CO2 + diphosphate = quinolinate + 5-phospho-alpha-D-ribose 1-diphosphate + 2 H(+)</text>
        <dbReference type="Rhea" id="RHEA:12733"/>
        <dbReference type="ChEBI" id="CHEBI:15378"/>
        <dbReference type="ChEBI" id="CHEBI:16526"/>
        <dbReference type="ChEBI" id="CHEBI:29959"/>
        <dbReference type="ChEBI" id="CHEBI:33019"/>
        <dbReference type="ChEBI" id="CHEBI:57502"/>
        <dbReference type="ChEBI" id="CHEBI:58017"/>
        <dbReference type="EC" id="2.4.2.19"/>
    </reaction>
</comment>
<dbReference type="PANTHER" id="PTHR43202">
    <property type="entry name" value="NICOTINATE-NUCLEOTIDE PYROPHOSPHORYLASE"/>
    <property type="match status" value="1"/>
</dbReference>